<dbReference type="EMBL" id="BMWX01000001">
    <property type="protein sequence ID" value="GGZ15480.1"/>
    <property type="molecule type" value="Genomic_DNA"/>
</dbReference>
<dbReference type="Proteomes" id="UP000619457">
    <property type="component" value="Unassembled WGS sequence"/>
</dbReference>
<keyword evidence="3" id="KW-1185">Reference proteome</keyword>
<sequence>MDTAFTLVLLTLAYGLCLLSFYPEKYLRKLGYKTYTTNTPEYKKLRLSEPLFLSLLGGYIMAFVVMVFFK</sequence>
<dbReference type="AlphaFoldDB" id="A0A918UJ18"/>
<keyword evidence="1" id="KW-0472">Membrane</keyword>
<evidence type="ECO:0000313" key="2">
    <source>
        <dbReference type="EMBL" id="GGZ15480.1"/>
    </source>
</evidence>
<feature type="transmembrane region" description="Helical" evidence="1">
    <location>
        <begin position="51"/>
        <end position="69"/>
    </location>
</feature>
<keyword evidence="1" id="KW-1133">Transmembrane helix</keyword>
<evidence type="ECO:0000313" key="3">
    <source>
        <dbReference type="Proteomes" id="UP000619457"/>
    </source>
</evidence>
<comment type="caution">
    <text evidence="2">The sequence shown here is derived from an EMBL/GenBank/DDBJ whole genome shotgun (WGS) entry which is preliminary data.</text>
</comment>
<reference evidence="2" key="2">
    <citation type="submission" date="2020-09" db="EMBL/GenBank/DDBJ databases">
        <authorList>
            <person name="Sun Q."/>
            <person name="Kim S."/>
        </authorList>
    </citation>
    <scope>NUCLEOTIDE SEQUENCE</scope>
    <source>
        <strain evidence="2">KCTC 12368</strain>
    </source>
</reference>
<gene>
    <name evidence="2" type="ORF">GCM10007049_04500</name>
</gene>
<organism evidence="2 3">
    <name type="scientific">Echinicola pacifica</name>
    <dbReference type="NCBI Taxonomy" id="346377"/>
    <lineage>
        <taxon>Bacteria</taxon>
        <taxon>Pseudomonadati</taxon>
        <taxon>Bacteroidota</taxon>
        <taxon>Cytophagia</taxon>
        <taxon>Cytophagales</taxon>
        <taxon>Cyclobacteriaceae</taxon>
        <taxon>Echinicola</taxon>
    </lineage>
</organism>
<keyword evidence="1" id="KW-0812">Transmembrane</keyword>
<reference evidence="2" key="1">
    <citation type="journal article" date="2014" name="Int. J. Syst. Evol. Microbiol.">
        <title>Complete genome sequence of Corynebacterium casei LMG S-19264T (=DSM 44701T), isolated from a smear-ripened cheese.</title>
        <authorList>
            <consortium name="US DOE Joint Genome Institute (JGI-PGF)"/>
            <person name="Walter F."/>
            <person name="Albersmeier A."/>
            <person name="Kalinowski J."/>
            <person name="Ruckert C."/>
        </authorList>
    </citation>
    <scope>NUCLEOTIDE SEQUENCE</scope>
    <source>
        <strain evidence="2">KCTC 12368</strain>
    </source>
</reference>
<protein>
    <submittedName>
        <fullName evidence="2">Uncharacterized protein</fullName>
    </submittedName>
</protein>
<name>A0A918UJ18_9BACT</name>
<accession>A0A918UJ18</accession>
<proteinExistence type="predicted"/>
<evidence type="ECO:0000256" key="1">
    <source>
        <dbReference type="SAM" id="Phobius"/>
    </source>
</evidence>